<keyword evidence="7" id="KW-1185">Reference proteome</keyword>
<comment type="similarity">
    <text evidence="1">Belongs to the ABC transporter superfamily.</text>
</comment>
<protein>
    <submittedName>
        <fullName evidence="6">Metal ABC transporter ATP-binding protein</fullName>
    </submittedName>
</protein>
<dbReference type="Proteomes" id="UP000790580">
    <property type="component" value="Unassembled WGS sequence"/>
</dbReference>
<organism evidence="6 7">
    <name type="scientific">Evansella alkalicola</name>
    <dbReference type="NCBI Taxonomy" id="745819"/>
    <lineage>
        <taxon>Bacteria</taxon>
        <taxon>Bacillati</taxon>
        <taxon>Bacillota</taxon>
        <taxon>Bacilli</taxon>
        <taxon>Bacillales</taxon>
        <taxon>Bacillaceae</taxon>
        <taxon>Evansella</taxon>
    </lineage>
</organism>
<sequence length="252" mass="28468">MDYHETVDVKSLSVHYHGNLALKNVSFTVNKGSIVGVIGPNGAGKSTLMKAMLGLERCKGTVSFFGEKVKDIRKNIAYVPQRSSIDWDFPVLVKDVVLMGRFMHIPWYKIASKKDKERAFEALRMVGMEEFANRQIGELSGGQQQRVFIARSLSQDADLFFLDEPFVGIDVKSEEIIVDILHTLKQEGKTIFVIHHDLSKVEKYFDQLVLLNQELIHAGEVKDVYRTDLIKKAYHGSASLMKEGQELVVVNP</sequence>
<dbReference type="PROSITE" id="PS00211">
    <property type="entry name" value="ABC_TRANSPORTER_1"/>
    <property type="match status" value="1"/>
</dbReference>
<keyword evidence="3" id="KW-0547">Nucleotide-binding</keyword>
<gene>
    <name evidence="6" type="ORF">KS407_13650</name>
</gene>
<dbReference type="InterPro" id="IPR017871">
    <property type="entry name" value="ABC_transporter-like_CS"/>
</dbReference>
<evidence type="ECO:0000256" key="1">
    <source>
        <dbReference type="ARBA" id="ARBA00005417"/>
    </source>
</evidence>
<evidence type="ECO:0000256" key="3">
    <source>
        <dbReference type="ARBA" id="ARBA00022741"/>
    </source>
</evidence>
<keyword evidence="2" id="KW-0813">Transport</keyword>
<dbReference type="EMBL" id="JAHQCR010000053">
    <property type="protein sequence ID" value="MBU9722474.1"/>
    <property type="molecule type" value="Genomic_DNA"/>
</dbReference>
<accession>A0ABS6JXV4</accession>
<dbReference type="InterPro" id="IPR027417">
    <property type="entry name" value="P-loop_NTPase"/>
</dbReference>
<dbReference type="SUPFAM" id="SSF52540">
    <property type="entry name" value="P-loop containing nucleoside triphosphate hydrolases"/>
    <property type="match status" value="1"/>
</dbReference>
<dbReference type="CDD" id="cd03235">
    <property type="entry name" value="ABC_Metallic_Cations"/>
    <property type="match status" value="1"/>
</dbReference>
<evidence type="ECO:0000259" key="5">
    <source>
        <dbReference type="PROSITE" id="PS50893"/>
    </source>
</evidence>
<dbReference type="InterPro" id="IPR050153">
    <property type="entry name" value="Metal_Ion_Import_ABC"/>
</dbReference>
<proteinExistence type="inferred from homology"/>
<evidence type="ECO:0000256" key="2">
    <source>
        <dbReference type="ARBA" id="ARBA00022448"/>
    </source>
</evidence>
<reference evidence="6 7" key="1">
    <citation type="submission" date="2021-06" db="EMBL/GenBank/DDBJ databases">
        <title>Bacillus sp. RD4P76, an endophyte from a halophyte.</title>
        <authorList>
            <person name="Sun J.-Q."/>
        </authorList>
    </citation>
    <scope>NUCLEOTIDE SEQUENCE [LARGE SCALE GENOMIC DNA]</scope>
    <source>
        <strain evidence="6 7">JCM 17098</strain>
    </source>
</reference>
<dbReference type="Gene3D" id="3.40.50.300">
    <property type="entry name" value="P-loop containing nucleotide triphosphate hydrolases"/>
    <property type="match status" value="1"/>
</dbReference>
<evidence type="ECO:0000256" key="4">
    <source>
        <dbReference type="ARBA" id="ARBA00022840"/>
    </source>
</evidence>
<name>A0ABS6JXV4_9BACI</name>
<evidence type="ECO:0000313" key="7">
    <source>
        <dbReference type="Proteomes" id="UP000790580"/>
    </source>
</evidence>
<dbReference type="PANTHER" id="PTHR42734:SF5">
    <property type="entry name" value="IRON TRANSPORT SYSTEM ATP-BINDING PROTEIN HI_0361-RELATED"/>
    <property type="match status" value="1"/>
</dbReference>
<dbReference type="Pfam" id="PF00005">
    <property type="entry name" value="ABC_tran"/>
    <property type="match status" value="1"/>
</dbReference>
<keyword evidence="4 6" id="KW-0067">ATP-binding</keyword>
<comment type="caution">
    <text evidence="6">The sequence shown here is derived from an EMBL/GenBank/DDBJ whole genome shotgun (WGS) entry which is preliminary data.</text>
</comment>
<dbReference type="RefSeq" id="WP_088074810.1">
    <property type="nucleotide sequence ID" value="NZ_JAHQCR010000053.1"/>
</dbReference>
<dbReference type="InterPro" id="IPR003439">
    <property type="entry name" value="ABC_transporter-like_ATP-bd"/>
</dbReference>
<dbReference type="SMART" id="SM00382">
    <property type="entry name" value="AAA"/>
    <property type="match status" value="1"/>
</dbReference>
<dbReference type="GO" id="GO:0005524">
    <property type="term" value="F:ATP binding"/>
    <property type="evidence" value="ECO:0007669"/>
    <property type="project" value="UniProtKB-KW"/>
</dbReference>
<dbReference type="PROSITE" id="PS50893">
    <property type="entry name" value="ABC_TRANSPORTER_2"/>
    <property type="match status" value="1"/>
</dbReference>
<dbReference type="InterPro" id="IPR003593">
    <property type="entry name" value="AAA+_ATPase"/>
</dbReference>
<evidence type="ECO:0000313" key="6">
    <source>
        <dbReference type="EMBL" id="MBU9722474.1"/>
    </source>
</evidence>
<dbReference type="PANTHER" id="PTHR42734">
    <property type="entry name" value="METAL TRANSPORT SYSTEM ATP-BINDING PROTEIN TM_0124-RELATED"/>
    <property type="match status" value="1"/>
</dbReference>
<feature type="domain" description="ABC transporter" evidence="5">
    <location>
        <begin position="7"/>
        <end position="238"/>
    </location>
</feature>